<dbReference type="KEGG" id="scad:DN051_02735"/>
<dbReference type="RefSeq" id="WP_112437854.1">
    <property type="nucleotide sequence ID" value="NZ_CP030073.1"/>
</dbReference>
<evidence type="ECO:0000256" key="1">
    <source>
        <dbReference type="SAM" id="Phobius"/>
    </source>
</evidence>
<keyword evidence="1" id="KW-1133">Transmembrane helix</keyword>
<evidence type="ECO:0000313" key="3">
    <source>
        <dbReference type="Proteomes" id="UP000249616"/>
    </source>
</evidence>
<feature type="transmembrane region" description="Helical" evidence="1">
    <location>
        <begin position="66"/>
        <end position="87"/>
    </location>
</feature>
<gene>
    <name evidence="2" type="ORF">DN051_02735</name>
</gene>
<keyword evidence="3" id="KW-1185">Reference proteome</keyword>
<feature type="transmembrane region" description="Helical" evidence="1">
    <location>
        <begin position="36"/>
        <end position="54"/>
    </location>
</feature>
<keyword evidence="1" id="KW-0812">Transmembrane</keyword>
<proteinExistence type="predicted"/>
<reference evidence="2 3" key="1">
    <citation type="journal article" date="2019" name="Int. J. Syst. Evol. Microbiol.">
        <title>Streptomyces cadmiisoli sp. nov., a novel actinomycete isolated from cadmium-contaminated soil.</title>
        <authorList>
            <person name="Li K."/>
            <person name="Tang X."/>
            <person name="Zhao J."/>
            <person name="Guo Y."/>
            <person name="Tang Y."/>
            <person name="Gao J."/>
        </authorList>
    </citation>
    <scope>NUCLEOTIDE SEQUENCE [LARGE SCALE GENOMIC DNA]</scope>
    <source>
        <strain evidence="2 3">ZFG47</strain>
    </source>
</reference>
<keyword evidence="1" id="KW-0472">Membrane</keyword>
<protein>
    <submittedName>
        <fullName evidence="2">Uncharacterized protein</fullName>
    </submittedName>
</protein>
<dbReference type="Proteomes" id="UP000249616">
    <property type="component" value="Chromosome"/>
</dbReference>
<organism evidence="2 3">
    <name type="scientific">Streptomyces cadmiisoli</name>
    <dbReference type="NCBI Taxonomy" id="2184053"/>
    <lineage>
        <taxon>Bacteria</taxon>
        <taxon>Bacillati</taxon>
        <taxon>Actinomycetota</taxon>
        <taxon>Actinomycetes</taxon>
        <taxon>Kitasatosporales</taxon>
        <taxon>Streptomycetaceae</taxon>
        <taxon>Streptomyces</taxon>
        <taxon>Streptomyces aurantiacus group</taxon>
    </lineage>
</organism>
<sequence>MADVGALAGIALLMFLVGMSQSDRSLNPTQSQDVPGVLLALVWIIPAALALSCYSHARMRMPITSVVQGLFFVTGTALAIGQTNMLLSLS</sequence>
<dbReference type="AlphaFoldDB" id="A0A2Z4IS97"/>
<dbReference type="EMBL" id="CP030073">
    <property type="protein sequence ID" value="AWW35705.1"/>
    <property type="molecule type" value="Genomic_DNA"/>
</dbReference>
<accession>A0A2Z4IS97</accession>
<evidence type="ECO:0000313" key="2">
    <source>
        <dbReference type="EMBL" id="AWW35705.1"/>
    </source>
</evidence>
<name>A0A2Z4IS97_9ACTN</name>